<organism evidence="2 3">
    <name type="scientific">Candidatus Schekmanbacteria bacterium GWA2_38_11</name>
    <dbReference type="NCBI Taxonomy" id="1817876"/>
    <lineage>
        <taxon>Bacteria</taxon>
        <taxon>Candidatus Schekmaniibacteriota</taxon>
    </lineage>
</organism>
<dbReference type="AlphaFoldDB" id="A0A1F7RC20"/>
<dbReference type="GO" id="GO:0016787">
    <property type="term" value="F:hydrolase activity"/>
    <property type="evidence" value="ECO:0007669"/>
    <property type="project" value="InterPro"/>
</dbReference>
<dbReference type="PANTHER" id="PTHR47396">
    <property type="entry name" value="TYPE I RESTRICTION ENZYME ECOKI R PROTEIN"/>
    <property type="match status" value="1"/>
</dbReference>
<sequence>MTLAVDKPILNNPFEEPREYWIYDEGQPKRLPGRRPAGYYFRTGKSQNGQIGLFAEEQFKPLELVNTIRQRVKEWRDGGYKGVTGVTERLLQHWNSPDRERKLFFCQREAVETIIYLTEITPKNPKGITIPQDVPAESGLIKEYKPLRRYGCKMATGSGKTIVMAMVAAWSVLNKYQYKHDKRFSDAVLVVCPNLTVNERLTVLYPSNPENYYDKFDLVPQSMMDMLSKGRFFITNWHAFLPVDDSKKRSVIQRGEESEKAFYRRVFKKASPEWQNKENILVFNDEAHHAYRPAPYESDEDFEKLSAEERKRIKEEKEEATIWIGGLDKIHFTRKINFCVDLSATPFYIQGSGYPEGSPLPWLVSDFGLVDAIESGIVKIPRVPVDDNSGQPIPKYFHLWKTINDALPASERVTLRRKPKPESVFREAEGALVTLAGEWKKTFESFKENKFSVPPVMICVCDNTDLAEIIFEYISGEKIVEDTSGKKKIRVFTNGKLFPELLGNAEIFQPTMRIDTKLLNEAESSDGTQTKEEVAQGLRLKVATVGKTEWKGEGEPPGKETRCVVSVGMLTEGWDANNVTQIFGLRAFTSQLLCEQVVGRGLRRMNYTLDEHGMLPAEYVDVYGIPFEVIPVKKKGQGPTSPPPPSTLVQALNDREHLKIEFPRVEGYVLDVKSRIKADISKLKEITVDPGKEPTKVVSKGMVGYKIGSPSRLGPGEEVYQDRNPFHESKRLQEAFYEIARRITNALKDKDKFQWQAREMLFPQVLAIVKKFFGDKVVFIDAKPNELALEKYIQIIVERLLTAIEPDIAEGEAPILPIIERFRPKGSTSEVLFRTVRPAHSTLKSHVSHVVTDNRSWEHTVAFYLEEDSRISSYVKNDHLDFSIPYDFLGVRHYYYPDFLVKYKTGKGEIT</sequence>
<evidence type="ECO:0000313" key="2">
    <source>
        <dbReference type="EMBL" id="OGL39092.1"/>
    </source>
</evidence>
<gene>
    <name evidence="2" type="ORF">A2042_05965</name>
</gene>
<dbReference type="InterPro" id="IPR027417">
    <property type="entry name" value="P-loop_NTPase"/>
</dbReference>
<dbReference type="GO" id="GO:0005829">
    <property type="term" value="C:cytosol"/>
    <property type="evidence" value="ECO:0007669"/>
    <property type="project" value="TreeGrafter"/>
</dbReference>
<dbReference type="EMBL" id="MGDB01000128">
    <property type="protein sequence ID" value="OGL39092.1"/>
    <property type="molecule type" value="Genomic_DNA"/>
</dbReference>
<name>A0A1F7RC20_9BACT</name>
<dbReference type="Proteomes" id="UP000178526">
    <property type="component" value="Unassembled WGS sequence"/>
</dbReference>
<dbReference type="Pfam" id="PF04851">
    <property type="entry name" value="ResIII"/>
    <property type="match status" value="1"/>
</dbReference>
<dbReference type="InterPro" id="IPR006935">
    <property type="entry name" value="Helicase/UvrB_N"/>
</dbReference>
<accession>A0A1F7RC20</accession>
<dbReference type="NCBIfam" id="NF046055">
    <property type="entry name" value="restr_BPTD_3080"/>
    <property type="match status" value="1"/>
</dbReference>
<feature type="domain" description="Helicase/UvrB N-terminal" evidence="1">
    <location>
        <begin position="106"/>
        <end position="300"/>
    </location>
</feature>
<dbReference type="GO" id="GO:0005524">
    <property type="term" value="F:ATP binding"/>
    <property type="evidence" value="ECO:0007669"/>
    <property type="project" value="InterPro"/>
</dbReference>
<evidence type="ECO:0000259" key="1">
    <source>
        <dbReference type="Pfam" id="PF04851"/>
    </source>
</evidence>
<dbReference type="Gene3D" id="3.40.50.300">
    <property type="entry name" value="P-loop containing nucleotide triphosphate hydrolases"/>
    <property type="match status" value="2"/>
</dbReference>
<comment type="caution">
    <text evidence="2">The sequence shown here is derived from an EMBL/GenBank/DDBJ whole genome shotgun (WGS) entry which is preliminary data.</text>
</comment>
<protein>
    <recommendedName>
        <fullName evidence="1">Helicase/UvrB N-terminal domain-containing protein</fullName>
    </recommendedName>
</protein>
<dbReference type="PANTHER" id="PTHR47396:SF1">
    <property type="entry name" value="ATP-DEPENDENT HELICASE IRC3-RELATED"/>
    <property type="match status" value="1"/>
</dbReference>
<dbReference type="SUPFAM" id="SSF52540">
    <property type="entry name" value="P-loop containing nucleoside triphosphate hydrolases"/>
    <property type="match status" value="2"/>
</dbReference>
<evidence type="ECO:0000313" key="3">
    <source>
        <dbReference type="Proteomes" id="UP000178526"/>
    </source>
</evidence>
<proteinExistence type="predicted"/>
<dbReference type="GO" id="GO:0003677">
    <property type="term" value="F:DNA binding"/>
    <property type="evidence" value="ECO:0007669"/>
    <property type="project" value="InterPro"/>
</dbReference>
<dbReference type="InterPro" id="IPR050742">
    <property type="entry name" value="Helicase_Restrict-Modif_Enz"/>
</dbReference>
<feature type="non-terminal residue" evidence="2">
    <location>
        <position position="911"/>
    </location>
</feature>
<reference evidence="2 3" key="1">
    <citation type="journal article" date="2016" name="Nat. Commun.">
        <title>Thousands of microbial genomes shed light on interconnected biogeochemical processes in an aquifer system.</title>
        <authorList>
            <person name="Anantharaman K."/>
            <person name="Brown C.T."/>
            <person name="Hug L.A."/>
            <person name="Sharon I."/>
            <person name="Castelle C.J."/>
            <person name="Probst A.J."/>
            <person name="Thomas B.C."/>
            <person name="Singh A."/>
            <person name="Wilkins M.J."/>
            <person name="Karaoz U."/>
            <person name="Brodie E.L."/>
            <person name="Williams K.H."/>
            <person name="Hubbard S.S."/>
            <person name="Banfield J.F."/>
        </authorList>
    </citation>
    <scope>NUCLEOTIDE SEQUENCE [LARGE SCALE GENOMIC DNA]</scope>
</reference>